<dbReference type="RefSeq" id="WP_096492694.1">
    <property type="nucleotide sequence ID" value="NZ_CP023445.1"/>
</dbReference>
<dbReference type="KEGG" id="apre:CNX65_11025"/>
<dbReference type="InterPro" id="IPR052336">
    <property type="entry name" value="MlaD_Phospholipid_Transporter"/>
</dbReference>
<dbReference type="Pfam" id="PF02470">
    <property type="entry name" value="MlaD"/>
    <property type="match status" value="1"/>
</dbReference>
<dbReference type="PANTHER" id="PTHR33371">
    <property type="entry name" value="INTERMEMBRANE PHOSPHOLIPID TRANSPORT SYSTEM BINDING PROTEIN MLAD-RELATED"/>
    <property type="match status" value="1"/>
</dbReference>
<dbReference type="PRINTS" id="PR01782">
    <property type="entry name" value="MCEVIRFACTOR"/>
</dbReference>
<dbReference type="Proteomes" id="UP000218505">
    <property type="component" value="Chromosome"/>
</dbReference>
<organism evidence="3 4">
    <name type="scientific">Actinosynnema pretiosum</name>
    <dbReference type="NCBI Taxonomy" id="42197"/>
    <lineage>
        <taxon>Bacteria</taxon>
        <taxon>Bacillati</taxon>
        <taxon>Actinomycetota</taxon>
        <taxon>Actinomycetes</taxon>
        <taxon>Pseudonocardiales</taxon>
        <taxon>Pseudonocardiaceae</taxon>
        <taxon>Actinosynnema</taxon>
    </lineage>
</organism>
<dbReference type="NCBIfam" id="TIGR00996">
    <property type="entry name" value="Mtu_fam_mce"/>
    <property type="match status" value="1"/>
</dbReference>
<dbReference type="InterPro" id="IPR003399">
    <property type="entry name" value="Mce/MlaD"/>
</dbReference>
<dbReference type="AlphaFoldDB" id="A0A290Z405"/>
<dbReference type="EMBL" id="CP023445">
    <property type="protein sequence ID" value="ATE53760.1"/>
    <property type="molecule type" value="Genomic_DNA"/>
</dbReference>
<keyword evidence="4" id="KW-1185">Reference proteome</keyword>
<dbReference type="Pfam" id="PF11887">
    <property type="entry name" value="Mce4_CUP1"/>
    <property type="match status" value="1"/>
</dbReference>
<dbReference type="InterPro" id="IPR024516">
    <property type="entry name" value="Mce_C"/>
</dbReference>
<reference evidence="3" key="1">
    <citation type="submission" date="2017-09" db="EMBL/GenBank/DDBJ databases">
        <title>Complete Genome Sequence of ansamitocin-producing Bacterium Actinosynnema pretiosum X47.</title>
        <authorList>
            <person name="Cao G."/>
            <person name="Zong G."/>
            <person name="Zhong C."/>
            <person name="Fu J."/>
        </authorList>
    </citation>
    <scope>NUCLEOTIDE SEQUENCE [LARGE SCALE GENOMIC DNA]</scope>
    <source>
        <strain evidence="3">X47</strain>
    </source>
</reference>
<protein>
    <submittedName>
        <fullName evidence="3">ABC transporter substrate-binding protein</fullName>
    </submittedName>
</protein>
<feature type="domain" description="Mammalian cell entry C-terminal" evidence="2">
    <location>
        <begin position="109"/>
        <end position="275"/>
    </location>
</feature>
<proteinExistence type="predicted"/>
<sequence length="319" mass="34310">MTRRPALIGAFGLVALAVALALGLDAVPLTSGTRYRAEFAEAAGLEPDDEVRVSGMKVGEVSRVELRGDRVLVEFRVRGLALGDRSTADIRIKTLLGQKFLALGSAGRDPLDPATPIPLERTTSPYDVVDAFNGLAGTLGDLDAEQLAESFRVLSDSFRDTPEHVRGALDGLTSLSRTISTRDQELRTLLDGTEQVSGALAERADDVTAIVEDGNRLLAEINRRRAAISGLLDGARELSRQLSGLVADNDARLRPALEQVERVTDLLRREQAAFERGLSLAGPYYRLLSDATGAGPWVDTYVCGLVVTTERRDCPTGGR</sequence>
<name>A0A290Z405_9PSEU</name>
<gene>
    <name evidence="3" type="ORF">CNX65_11025</name>
</gene>
<dbReference type="GO" id="GO:0005576">
    <property type="term" value="C:extracellular region"/>
    <property type="evidence" value="ECO:0007669"/>
    <property type="project" value="TreeGrafter"/>
</dbReference>
<accession>A0A290Z405</accession>
<evidence type="ECO:0000313" key="3">
    <source>
        <dbReference type="EMBL" id="ATE53760.1"/>
    </source>
</evidence>
<dbReference type="PANTHER" id="PTHR33371:SF18">
    <property type="entry name" value="MCE-FAMILY PROTEIN MCE3C"/>
    <property type="match status" value="1"/>
</dbReference>
<evidence type="ECO:0000313" key="4">
    <source>
        <dbReference type="Proteomes" id="UP000218505"/>
    </source>
</evidence>
<feature type="domain" description="Mce/MlaD" evidence="1">
    <location>
        <begin position="32"/>
        <end position="103"/>
    </location>
</feature>
<dbReference type="InterPro" id="IPR005693">
    <property type="entry name" value="Mce"/>
</dbReference>
<evidence type="ECO:0000259" key="1">
    <source>
        <dbReference type="Pfam" id="PF02470"/>
    </source>
</evidence>
<evidence type="ECO:0000259" key="2">
    <source>
        <dbReference type="Pfam" id="PF11887"/>
    </source>
</evidence>